<evidence type="ECO:0000313" key="15">
    <source>
        <dbReference type="Proteomes" id="UP000799438"/>
    </source>
</evidence>
<dbReference type="GO" id="GO:0043484">
    <property type="term" value="P:regulation of RNA splicing"/>
    <property type="evidence" value="ECO:0007669"/>
    <property type="project" value="TreeGrafter"/>
</dbReference>
<dbReference type="SUPFAM" id="SSF56112">
    <property type="entry name" value="Protein kinase-like (PK-like)"/>
    <property type="match status" value="1"/>
</dbReference>
<dbReference type="InterPro" id="IPR011009">
    <property type="entry name" value="Kinase-like_dom_sf"/>
</dbReference>
<dbReference type="PROSITE" id="PS00108">
    <property type="entry name" value="PROTEIN_KINASE_ST"/>
    <property type="match status" value="1"/>
</dbReference>
<dbReference type="FunFam" id="1.10.510.10:FF:000612">
    <property type="entry name" value="Serine/threonine-protein kinase AFC2"/>
    <property type="match status" value="1"/>
</dbReference>
<comment type="catalytic activity">
    <reaction evidence="8">
        <text>L-seryl-[protein] + ATP = O-phospho-L-seryl-[protein] + ADP + H(+)</text>
        <dbReference type="Rhea" id="RHEA:17989"/>
        <dbReference type="Rhea" id="RHEA-COMP:9863"/>
        <dbReference type="Rhea" id="RHEA-COMP:11604"/>
        <dbReference type="ChEBI" id="CHEBI:15378"/>
        <dbReference type="ChEBI" id="CHEBI:29999"/>
        <dbReference type="ChEBI" id="CHEBI:30616"/>
        <dbReference type="ChEBI" id="CHEBI:83421"/>
        <dbReference type="ChEBI" id="CHEBI:456216"/>
        <dbReference type="EC" id="2.7.12.1"/>
    </reaction>
</comment>
<dbReference type="EMBL" id="ML995482">
    <property type="protein sequence ID" value="KAF2143409.1"/>
    <property type="molecule type" value="Genomic_DNA"/>
</dbReference>
<comment type="similarity">
    <text evidence="7">Belongs to the protein kinase superfamily. CMGC Ser/Thr protein kinase family. Lammer subfamily.</text>
</comment>
<keyword evidence="6 11" id="KW-0067">ATP-binding</keyword>
<dbReference type="GO" id="GO:0005634">
    <property type="term" value="C:nucleus"/>
    <property type="evidence" value="ECO:0007669"/>
    <property type="project" value="TreeGrafter"/>
</dbReference>
<feature type="compositionally biased region" description="Low complexity" evidence="12">
    <location>
        <begin position="148"/>
        <end position="166"/>
    </location>
</feature>
<accession>A0A6A6BGY3</accession>
<evidence type="ECO:0000256" key="8">
    <source>
        <dbReference type="ARBA" id="ARBA00049003"/>
    </source>
</evidence>
<name>A0A6A6BGY3_9PEZI</name>
<evidence type="ECO:0000256" key="9">
    <source>
        <dbReference type="ARBA" id="ARBA00049308"/>
    </source>
</evidence>
<dbReference type="CDD" id="cd14134">
    <property type="entry name" value="PKc_CLK"/>
    <property type="match status" value="1"/>
</dbReference>
<dbReference type="InterPro" id="IPR000719">
    <property type="entry name" value="Prot_kinase_dom"/>
</dbReference>
<dbReference type="OrthoDB" id="283111at2759"/>
<keyword evidence="15" id="KW-1185">Reference proteome</keyword>
<dbReference type="InterPro" id="IPR051175">
    <property type="entry name" value="CLK_kinases"/>
</dbReference>
<proteinExistence type="inferred from homology"/>
<organism evidence="14 15">
    <name type="scientific">Aplosporella prunicola CBS 121167</name>
    <dbReference type="NCBI Taxonomy" id="1176127"/>
    <lineage>
        <taxon>Eukaryota</taxon>
        <taxon>Fungi</taxon>
        <taxon>Dikarya</taxon>
        <taxon>Ascomycota</taxon>
        <taxon>Pezizomycotina</taxon>
        <taxon>Dothideomycetes</taxon>
        <taxon>Dothideomycetes incertae sedis</taxon>
        <taxon>Botryosphaeriales</taxon>
        <taxon>Aplosporellaceae</taxon>
        <taxon>Aplosporella</taxon>
    </lineage>
</organism>
<feature type="compositionally biased region" description="Basic and acidic residues" evidence="12">
    <location>
        <begin position="215"/>
        <end position="235"/>
    </location>
</feature>
<dbReference type="EC" id="2.7.12.1" evidence="1"/>
<gene>
    <name evidence="14" type="ORF">K452DRAFT_297148</name>
</gene>
<keyword evidence="4 11" id="KW-0547">Nucleotide-binding</keyword>
<keyword evidence="3" id="KW-0808">Transferase</keyword>
<keyword evidence="5" id="KW-0418">Kinase</keyword>
<dbReference type="PROSITE" id="PS00107">
    <property type="entry name" value="PROTEIN_KINASE_ATP"/>
    <property type="match status" value="1"/>
</dbReference>
<evidence type="ECO:0000256" key="10">
    <source>
        <dbReference type="ARBA" id="ARBA00051680"/>
    </source>
</evidence>
<dbReference type="RefSeq" id="XP_033399121.1">
    <property type="nucleotide sequence ID" value="XM_033541989.1"/>
</dbReference>
<feature type="region of interest" description="Disordered" evidence="12">
    <location>
        <begin position="208"/>
        <end position="243"/>
    </location>
</feature>
<feature type="binding site" evidence="11">
    <location>
        <position position="314"/>
    </location>
    <ligand>
        <name>ATP</name>
        <dbReference type="ChEBI" id="CHEBI:30616"/>
    </ligand>
</feature>
<sequence>MSTPSTATATLPPHHQYFAHHPTWQPAVPNQHVNAPTRLTNSNSHYNAYPAPDLRRTATVNARQPQPVEEYPTQPSATMSSRRREHKPDWAEFYKNGIPKEVIVIDDDSPDPPTRQPQSSRAAAAEGRHADKKRKTAASAAYDPIYHQQTSYSTTQTPYYDQTPSYHTVSSDRTASAINTTASTSLGSQASNGVYAPQMDDGVIGQKRKRTTRRTTLDEAKEAKRRETEQQKEHWTTYVPPPHPPIKAKDVYVKVVADKFRSNEKVDDEDGHYVVVPDADLTERYQIVKLLGQGTFGKVVEAYDKRLKTKCAIKVIRSVQKYRDASRIELRVLSTLASNDAQNKNKCIHLRDCFDFRNHICIVTDLYGQSVFDFLKSNQFVPFPSTHIQTFARQLLTSVAFLHDLHLIHTDLKPENILLVNNAYQTFTYNRTIPSSSTATARSARHRKVLLNPEIRLIDFGSATFDDEYHSSVVSTRHYRAPEIILNLGWSYPCDIWSIGCILVEFFTGDALFQTHDNLEHLAMMEAVCGGKLDKHLIRQVHAKDRGSSRNPATQYFKGQKLDYPNNETPKASRKYVKAMKRLQDTIPPHTDFNVQFLDLLKRIFVYDPNKRISAKEALNHPWFDQRMEDDGTEALKIRKKQEKMREEKARQAGYR</sequence>
<dbReference type="PROSITE" id="PS50011">
    <property type="entry name" value="PROTEIN_KINASE_DOM"/>
    <property type="match status" value="1"/>
</dbReference>
<dbReference type="GO" id="GO:0005524">
    <property type="term" value="F:ATP binding"/>
    <property type="evidence" value="ECO:0007669"/>
    <property type="project" value="UniProtKB-UniRule"/>
</dbReference>
<comment type="catalytic activity">
    <reaction evidence="10">
        <text>L-tyrosyl-[protein] + ATP = O-phospho-L-tyrosyl-[protein] + ADP + H(+)</text>
        <dbReference type="Rhea" id="RHEA:10596"/>
        <dbReference type="Rhea" id="RHEA-COMP:10136"/>
        <dbReference type="Rhea" id="RHEA-COMP:20101"/>
        <dbReference type="ChEBI" id="CHEBI:15378"/>
        <dbReference type="ChEBI" id="CHEBI:30616"/>
        <dbReference type="ChEBI" id="CHEBI:46858"/>
        <dbReference type="ChEBI" id="CHEBI:61978"/>
        <dbReference type="ChEBI" id="CHEBI:456216"/>
        <dbReference type="EC" id="2.7.12.1"/>
    </reaction>
</comment>
<dbReference type="PANTHER" id="PTHR45646:SF11">
    <property type="entry name" value="SERINE_THREONINE-PROTEIN KINASE DOA"/>
    <property type="match status" value="1"/>
</dbReference>
<dbReference type="SMART" id="SM00220">
    <property type="entry name" value="S_TKc"/>
    <property type="match status" value="1"/>
</dbReference>
<dbReference type="InterPro" id="IPR017441">
    <property type="entry name" value="Protein_kinase_ATP_BS"/>
</dbReference>
<evidence type="ECO:0000256" key="6">
    <source>
        <dbReference type="ARBA" id="ARBA00022840"/>
    </source>
</evidence>
<evidence type="ECO:0000256" key="5">
    <source>
        <dbReference type="ARBA" id="ARBA00022777"/>
    </source>
</evidence>
<evidence type="ECO:0000313" key="14">
    <source>
        <dbReference type="EMBL" id="KAF2143409.1"/>
    </source>
</evidence>
<dbReference type="AlphaFoldDB" id="A0A6A6BGY3"/>
<evidence type="ECO:0000259" key="13">
    <source>
        <dbReference type="PROSITE" id="PS50011"/>
    </source>
</evidence>
<dbReference type="GO" id="GO:0004712">
    <property type="term" value="F:protein serine/threonine/tyrosine kinase activity"/>
    <property type="evidence" value="ECO:0007669"/>
    <property type="project" value="UniProtKB-EC"/>
</dbReference>
<dbReference type="GO" id="GO:0004674">
    <property type="term" value="F:protein serine/threonine kinase activity"/>
    <property type="evidence" value="ECO:0007669"/>
    <property type="project" value="UniProtKB-KW"/>
</dbReference>
<feature type="region of interest" description="Disordered" evidence="12">
    <location>
        <begin position="103"/>
        <end position="172"/>
    </location>
</feature>
<dbReference type="Gene3D" id="3.30.200.20">
    <property type="entry name" value="Phosphorylase Kinase, domain 1"/>
    <property type="match status" value="1"/>
</dbReference>
<keyword evidence="2" id="KW-0723">Serine/threonine-protein kinase</keyword>
<evidence type="ECO:0000256" key="3">
    <source>
        <dbReference type="ARBA" id="ARBA00022679"/>
    </source>
</evidence>
<dbReference type="Gene3D" id="1.10.510.10">
    <property type="entry name" value="Transferase(Phosphotransferase) domain 1"/>
    <property type="match status" value="1"/>
</dbReference>
<evidence type="ECO:0000256" key="4">
    <source>
        <dbReference type="ARBA" id="ARBA00022741"/>
    </source>
</evidence>
<dbReference type="Pfam" id="PF00069">
    <property type="entry name" value="Pkinase"/>
    <property type="match status" value="1"/>
</dbReference>
<evidence type="ECO:0000256" key="7">
    <source>
        <dbReference type="ARBA" id="ARBA00037966"/>
    </source>
</evidence>
<evidence type="ECO:0000256" key="11">
    <source>
        <dbReference type="PROSITE-ProRule" id="PRU10141"/>
    </source>
</evidence>
<dbReference type="InterPro" id="IPR008271">
    <property type="entry name" value="Ser/Thr_kinase_AS"/>
</dbReference>
<comment type="catalytic activity">
    <reaction evidence="9">
        <text>L-threonyl-[protein] + ATP = O-phospho-L-threonyl-[protein] + ADP + H(+)</text>
        <dbReference type="Rhea" id="RHEA:46608"/>
        <dbReference type="Rhea" id="RHEA-COMP:11060"/>
        <dbReference type="Rhea" id="RHEA-COMP:11605"/>
        <dbReference type="ChEBI" id="CHEBI:15378"/>
        <dbReference type="ChEBI" id="CHEBI:30013"/>
        <dbReference type="ChEBI" id="CHEBI:30616"/>
        <dbReference type="ChEBI" id="CHEBI:61977"/>
        <dbReference type="ChEBI" id="CHEBI:456216"/>
        <dbReference type="EC" id="2.7.12.1"/>
    </reaction>
</comment>
<protein>
    <recommendedName>
        <fullName evidence="1">dual-specificity kinase</fullName>
        <ecNumber evidence="1">2.7.12.1</ecNumber>
    </recommendedName>
</protein>
<dbReference type="GeneID" id="54299486"/>
<feature type="domain" description="Protein kinase" evidence="13">
    <location>
        <begin position="285"/>
        <end position="624"/>
    </location>
</feature>
<dbReference type="PANTHER" id="PTHR45646">
    <property type="entry name" value="SERINE/THREONINE-PROTEIN KINASE DOA-RELATED"/>
    <property type="match status" value="1"/>
</dbReference>
<evidence type="ECO:0000256" key="1">
    <source>
        <dbReference type="ARBA" id="ARBA00013203"/>
    </source>
</evidence>
<evidence type="ECO:0000256" key="2">
    <source>
        <dbReference type="ARBA" id="ARBA00022527"/>
    </source>
</evidence>
<reference evidence="14" key="1">
    <citation type="journal article" date="2020" name="Stud. Mycol.">
        <title>101 Dothideomycetes genomes: a test case for predicting lifestyles and emergence of pathogens.</title>
        <authorList>
            <person name="Haridas S."/>
            <person name="Albert R."/>
            <person name="Binder M."/>
            <person name="Bloem J."/>
            <person name="Labutti K."/>
            <person name="Salamov A."/>
            <person name="Andreopoulos B."/>
            <person name="Baker S."/>
            <person name="Barry K."/>
            <person name="Bills G."/>
            <person name="Bluhm B."/>
            <person name="Cannon C."/>
            <person name="Castanera R."/>
            <person name="Culley D."/>
            <person name="Daum C."/>
            <person name="Ezra D."/>
            <person name="Gonzalez J."/>
            <person name="Henrissat B."/>
            <person name="Kuo A."/>
            <person name="Liang C."/>
            <person name="Lipzen A."/>
            <person name="Lutzoni F."/>
            <person name="Magnuson J."/>
            <person name="Mondo S."/>
            <person name="Nolan M."/>
            <person name="Ohm R."/>
            <person name="Pangilinan J."/>
            <person name="Park H.-J."/>
            <person name="Ramirez L."/>
            <person name="Alfaro M."/>
            <person name="Sun H."/>
            <person name="Tritt A."/>
            <person name="Yoshinaga Y."/>
            <person name="Zwiers L.-H."/>
            <person name="Turgeon B."/>
            <person name="Goodwin S."/>
            <person name="Spatafora J."/>
            <person name="Crous P."/>
            <person name="Grigoriev I."/>
        </authorList>
    </citation>
    <scope>NUCLEOTIDE SEQUENCE</scope>
    <source>
        <strain evidence="14">CBS 121167</strain>
    </source>
</reference>
<evidence type="ECO:0000256" key="12">
    <source>
        <dbReference type="SAM" id="MobiDB-lite"/>
    </source>
</evidence>
<dbReference type="Proteomes" id="UP000799438">
    <property type="component" value="Unassembled WGS sequence"/>
</dbReference>
<feature type="region of interest" description="Disordered" evidence="12">
    <location>
        <begin position="25"/>
        <end position="89"/>
    </location>
</feature>
<feature type="compositionally biased region" description="Polar residues" evidence="12">
    <location>
        <begin position="31"/>
        <end position="46"/>
    </location>
</feature>